<dbReference type="RefSeq" id="WP_413779744.1">
    <property type="nucleotide sequence ID" value="NZ_JAUOZS010000001.1"/>
</dbReference>
<evidence type="ECO:0000256" key="1">
    <source>
        <dbReference type="SAM" id="SignalP"/>
    </source>
</evidence>
<name>A0ABU3NWM9_9FIRM</name>
<accession>A0ABU3NWM9</accession>
<protein>
    <submittedName>
        <fullName evidence="2">Uncharacterized protein</fullName>
    </submittedName>
</protein>
<keyword evidence="3" id="KW-1185">Reference proteome</keyword>
<reference evidence="2 3" key="1">
    <citation type="submission" date="2023-07" db="EMBL/GenBank/DDBJ databases">
        <title>The novel representative of Negativicutes class, Anaeroselena agilis gen. nov. sp. nov.</title>
        <authorList>
            <person name="Prokofeva M.I."/>
            <person name="Elcheninov A.G."/>
            <person name="Klyukina A."/>
            <person name="Kublanov I.V."/>
            <person name="Frolov E.N."/>
            <person name="Podosokorskaya O.A."/>
        </authorList>
    </citation>
    <scope>NUCLEOTIDE SEQUENCE [LARGE SCALE GENOMIC DNA]</scope>
    <source>
        <strain evidence="2 3">4137-cl</strain>
    </source>
</reference>
<comment type="caution">
    <text evidence="2">The sequence shown here is derived from an EMBL/GenBank/DDBJ whole genome shotgun (WGS) entry which is preliminary data.</text>
</comment>
<sequence>MSKILLVLVFVCLSFSSASAAPITKTLAEDTLLHPQGDVSGSVKFKGGTSVTLNEQYEVISGTLKYYGFLIPASKGFFYFYDKDLHSTLMIFKPDTCPIVFNARGEVLSGQIGEDASFLIWGSASHATFKKNTYIEFDEQGYVKTGTIYSDITFRPLGWRNFLPLDDNAGFILFKGETEVFFGPGGQVSRGTIAKEFKINKITYPAGTTLQFSESSDPQIVK</sequence>
<keyword evidence="1" id="KW-0732">Signal</keyword>
<feature type="chain" id="PRO_5047337102" evidence="1">
    <location>
        <begin position="21"/>
        <end position="222"/>
    </location>
</feature>
<dbReference type="EMBL" id="JAUOZS010000001">
    <property type="protein sequence ID" value="MDT8901224.1"/>
    <property type="molecule type" value="Genomic_DNA"/>
</dbReference>
<feature type="signal peptide" evidence="1">
    <location>
        <begin position="1"/>
        <end position="20"/>
    </location>
</feature>
<proteinExistence type="predicted"/>
<evidence type="ECO:0000313" key="2">
    <source>
        <dbReference type="EMBL" id="MDT8901224.1"/>
    </source>
</evidence>
<evidence type="ECO:0000313" key="3">
    <source>
        <dbReference type="Proteomes" id="UP001254848"/>
    </source>
</evidence>
<organism evidence="2 3">
    <name type="scientific">Anaeroselena agilis</name>
    <dbReference type="NCBI Taxonomy" id="3063788"/>
    <lineage>
        <taxon>Bacteria</taxon>
        <taxon>Bacillati</taxon>
        <taxon>Bacillota</taxon>
        <taxon>Negativicutes</taxon>
        <taxon>Acetonemataceae</taxon>
        <taxon>Anaeroselena</taxon>
    </lineage>
</organism>
<dbReference type="Proteomes" id="UP001254848">
    <property type="component" value="Unassembled WGS sequence"/>
</dbReference>
<gene>
    <name evidence="2" type="ORF">Q4T40_08245</name>
</gene>